<comment type="function">
    <text evidence="4">Repressor of jasmonate responses.</text>
</comment>
<dbReference type="EMBL" id="JACMSC010000018">
    <property type="protein sequence ID" value="KAG6475270.1"/>
    <property type="molecule type" value="Genomic_DNA"/>
</dbReference>
<name>A0A8J5EW55_ZINOF</name>
<dbReference type="InterPro" id="IPR010399">
    <property type="entry name" value="Tify_dom"/>
</dbReference>
<dbReference type="PROSITE" id="PS51320">
    <property type="entry name" value="TIFY"/>
    <property type="match status" value="1"/>
</dbReference>
<reference evidence="6 7" key="1">
    <citation type="submission" date="2020-08" db="EMBL/GenBank/DDBJ databases">
        <title>Plant Genome Project.</title>
        <authorList>
            <person name="Zhang R.-G."/>
        </authorList>
    </citation>
    <scope>NUCLEOTIDE SEQUENCE [LARGE SCALE GENOMIC DNA]</scope>
    <source>
        <tissue evidence="6">Rhizome</tissue>
    </source>
</reference>
<dbReference type="GO" id="GO:0009611">
    <property type="term" value="P:response to wounding"/>
    <property type="evidence" value="ECO:0007669"/>
    <property type="project" value="UniProtKB-UniRule"/>
</dbReference>
<accession>A0A8J5EW55</accession>
<feature type="domain" description="Tify" evidence="5">
    <location>
        <begin position="110"/>
        <end position="144"/>
    </location>
</feature>
<evidence type="ECO:0000313" key="7">
    <source>
        <dbReference type="Proteomes" id="UP000734854"/>
    </source>
</evidence>
<dbReference type="GO" id="GO:2000022">
    <property type="term" value="P:regulation of jasmonic acid mediated signaling pathway"/>
    <property type="evidence" value="ECO:0007669"/>
    <property type="project" value="UniProtKB-UniRule"/>
</dbReference>
<evidence type="ECO:0000256" key="2">
    <source>
        <dbReference type="ARBA" id="ARBA00022819"/>
    </source>
</evidence>
<keyword evidence="4" id="KW-0539">Nucleus</keyword>
<comment type="similarity">
    <text evidence="1 4">Belongs to the TIFY/JAZ family.</text>
</comment>
<dbReference type="Pfam" id="PF06200">
    <property type="entry name" value="tify"/>
    <property type="match status" value="1"/>
</dbReference>
<keyword evidence="3" id="KW-0832">Ubl conjugation</keyword>
<keyword evidence="7" id="KW-1185">Reference proteome</keyword>
<evidence type="ECO:0000256" key="3">
    <source>
        <dbReference type="ARBA" id="ARBA00022843"/>
    </source>
</evidence>
<dbReference type="InterPro" id="IPR018467">
    <property type="entry name" value="CCT_CS"/>
</dbReference>
<dbReference type="InterPro" id="IPR040390">
    <property type="entry name" value="TIFY/JAZ"/>
</dbReference>
<evidence type="ECO:0000256" key="4">
    <source>
        <dbReference type="RuleBase" id="RU369065"/>
    </source>
</evidence>
<dbReference type="PANTHER" id="PTHR33077:SF152">
    <property type="entry name" value="PROTEIN TIFY"/>
    <property type="match status" value="1"/>
</dbReference>
<evidence type="ECO:0000259" key="5">
    <source>
        <dbReference type="PROSITE" id="PS51320"/>
    </source>
</evidence>
<dbReference type="Pfam" id="PF09425">
    <property type="entry name" value="Jas_motif"/>
    <property type="match status" value="1"/>
</dbReference>
<evidence type="ECO:0000313" key="6">
    <source>
        <dbReference type="EMBL" id="KAG6475270.1"/>
    </source>
</evidence>
<evidence type="ECO:0000256" key="1">
    <source>
        <dbReference type="ARBA" id="ARBA00008614"/>
    </source>
</evidence>
<dbReference type="AlphaFoldDB" id="A0A8J5EW55"/>
<organism evidence="6 7">
    <name type="scientific">Zingiber officinale</name>
    <name type="common">Ginger</name>
    <name type="synonym">Amomum zingiber</name>
    <dbReference type="NCBI Taxonomy" id="94328"/>
    <lineage>
        <taxon>Eukaryota</taxon>
        <taxon>Viridiplantae</taxon>
        <taxon>Streptophyta</taxon>
        <taxon>Embryophyta</taxon>
        <taxon>Tracheophyta</taxon>
        <taxon>Spermatophyta</taxon>
        <taxon>Magnoliopsida</taxon>
        <taxon>Liliopsida</taxon>
        <taxon>Zingiberales</taxon>
        <taxon>Zingiberaceae</taxon>
        <taxon>Zingiber</taxon>
    </lineage>
</organism>
<sequence>MAEHDFFQIEKQNAARYGVVDGRSSARGSDLIDRSPFFHLIFGFLFRDFSSDSCLGIQSVVSRINPQLLRSVIAPGPASMWPANAALLLSSSSPPPVTAPNPSVRSVTEISKETMPLTIFYRGTVAVFDLPRDKTEAILKLAETANADNVIGGTEGMSLPEDLLPMSRRKSLRRFLAKRKQRLTESGPYVKVKEVEDSGKIRFRSSQAGVACCSLRPESRLGGQG</sequence>
<dbReference type="PANTHER" id="PTHR33077">
    <property type="entry name" value="PROTEIN TIFY 4A-RELATED-RELATED"/>
    <property type="match status" value="1"/>
</dbReference>
<dbReference type="SMART" id="SM00979">
    <property type="entry name" value="TIFY"/>
    <property type="match status" value="1"/>
</dbReference>
<comment type="subcellular location">
    <subcellularLocation>
        <location evidence="4">Nucleus</location>
    </subcellularLocation>
</comment>
<comment type="caution">
    <text evidence="6">The sequence shown here is derived from an EMBL/GenBank/DDBJ whole genome shotgun (WGS) entry which is preliminary data.</text>
</comment>
<comment type="domain">
    <text evidence="4">The jas domain is required for interaction with COI1.</text>
</comment>
<proteinExistence type="inferred from homology"/>
<dbReference type="GO" id="GO:0031347">
    <property type="term" value="P:regulation of defense response"/>
    <property type="evidence" value="ECO:0007669"/>
    <property type="project" value="UniProtKB-UniRule"/>
</dbReference>
<protein>
    <recommendedName>
        <fullName evidence="4">Protein TIFY</fullName>
    </recommendedName>
    <alternativeName>
        <fullName evidence="4">Jasmonate ZIM domain-containing protein</fullName>
    </alternativeName>
</protein>
<dbReference type="GO" id="GO:0005634">
    <property type="term" value="C:nucleus"/>
    <property type="evidence" value="ECO:0007669"/>
    <property type="project" value="UniProtKB-SubCell"/>
</dbReference>
<keyword evidence="2 4" id="KW-1184">Jasmonic acid signaling pathway</keyword>
<dbReference type="Proteomes" id="UP000734854">
    <property type="component" value="Unassembled WGS sequence"/>
</dbReference>
<gene>
    <name evidence="6" type="ORF">ZIOFF_064488</name>
</gene>